<keyword evidence="2" id="KW-0698">rRNA processing</keyword>
<dbReference type="InterPro" id="IPR011989">
    <property type="entry name" value="ARM-like"/>
</dbReference>
<name>A0A9P1M7T8_9PEZI</name>
<evidence type="ECO:0000313" key="4">
    <source>
        <dbReference type="Proteomes" id="UP000838763"/>
    </source>
</evidence>
<reference evidence="3" key="1">
    <citation type="submission" date="2022-11" db="EMBL/GenBank/DDBJ databases">
        <authorList>
            <person name="Scott C."/>
            <person name="Bruce N."/>
        </authorList>
    </citation>
    <scope>NUCLEOTIDE SEQUENCE</scope>
</reference>
<dbReference type="OrthoDB" id="31183at2759"/>
<keyword evidence="2" id="KW-0690">Ribosome biogenesis</keyword>
<dbReference type="GO" id="GO:0045943">
    <property type="term" value="P:positive regulation of transcription by RNA polymerase I"/>
    <property type="evidence" value="ECO:0007669"/>
    <property type="project" value="TreeGrafter"/>
</dbReference>
<dbReference type="InterPro" id="IPR016024">
    <property type="entry name" value="ARM-type_fold"/>
</dbReference>
<proteinExistence type="inferred from homology"/>
<organism evidence="3 4">
    <name type="scientific">Parascedosporium putredinis</name>
    <dbReference type="NCBI Taxonomy" id="1442378"/>
    <lineage>
        <taxon>Eukaryota</taxon>
        <taxon>Fungi</taxon>
        <taxon>Dikarya</taxon>
        <taxon>Ascomycota</taxon>
        <taxon>Pezizomycotina</taxon>
        <taxon>Sordariomycetes</taxon>
        <taxon>Hypocreomycetidae</taxon>
        <taxon>Microascales</taxon>
        <taxon>Microascaceae</taxon>
        <taxon>Parascedosporium</taxon>
    </lineage>
</organism>
<dbReference type="GO" id="GO:0000462">
    <property type="term" value="P:maturation of SSU-rRNA from tricistronic rRNA transcript (SSU-rRNA, 5.8S rRNA, LSU-rRNA)"/>
    <property type="evidence" value="ECO:0007669"/>
    <property type="project" value="TreeGrafter"/>
</dbReference>
<dbReference type="GO" id="GO:0030515">
    <property type="term" value="F:snoRNA binding"/>
    <property type="evidence" value="ECO:0007669"/>
    <property type="project" value="TreeGrafter"/>
</dbReference>
<comment type="subcellular location">
    <subcellularLocation>
        <location evidence="2">Nucleus</location>
        <location evidence="2">Nucleolus</location>
    </subcellularLocation>
</comment>
<keyword evidence="2" id="KW-0539">Nucleus</keyword>
<protein>
    <recommendedName>
        <fullName evidence="2">U3 small nucleolar RNA-associated protein 10</fullName>
    </recommendedName>
</protein>
<dbReference type="Proteomes" id="UP000838763">
    <property type="component" value="Unassembled WGS sequence"/>
</dbReference>
<dbReference type="GO" id="GO:0034455">
    <property type="term" value="C:t-UTP complex"/>
    <property type="evidence" value="ECO:0007669"/>
    <property type="project" value="TreeGrafter"/>
</dbReference>
<dbReference type="GO" id="GO:0032040">
    <property type="term" value="C:small-subunit processome"/>
    <property type="evidence" value="ECO:0007669"/>
    <property type="project" value="TreeGrafter"/>
</dbReference>
<dbReference type="InterPro" id="IPR021133">
    <property type="entry name" value="HEAT_type_2"/>
</dbReference>
<keyword evidence="2" id="KW-0687">Ribonucleoprotein</keyword>
<dbReference type="PANTHER" id="PTHR13457">
    <property type="entry name" value="BAP28"/>
    <property type="match status" value="1"/>
</dbReference>
<keyword evidence="4" id="KW-1185">Reference proteome</keyword>
<dbReference type="PROSITE" id="PS50077">
    <property type="entry name" value="HEAT_REPEAT"/>
    <property type="match status" value="1"/>
</dbReference>
<comment type="similarity">
    <text evidence="2">Belongs to the HEATR1/UTP10 family.</text>
</comment>
<accession>A0A9P1M7T8</accession>
<comment type="function">
    <text evidence="2">Involved in nucleolar processing of pre-18S ribosomal RNA.</text>
</comment>
<sequence length="664" mass="73078">MATSLAKQLAQIAVKSKTTLNAKAQKAAHSKSLIWEPKIAATQSFQSLYPVCQEGFEELCGLDSRFAPFRATLFSEQSQSEERTQLTEAENVELDRKVEAFLRLAGSRLRLMPAIKAIEWLIRRFRSRAAKALLKATSIGREWRVDANGLCLAMIDRAAATSVLFKALLLLGTNLSEEVDASGSVRKELGTMLVQLSQDPGECGDIIQNAITDIDFDMDQLEMRLDLSLRQNKMLPAPEDDAMETSEAPVPVKETLSDELAKVSSLSDGLSSNLGADAGEAFPAVSEVFLRAIIDPTPEKVLEQFDSLPVLAREKALSEPTYISFYVRIWCGAFPALAKAKALEMVKNRLKTCNEKLDLQALIPYILAALSDPSKKVRQAAADLLIVVDQAYPSNTKGSGAAIWGEKSLYPGTQGRDAFSTEAAAKVIRTVLLPTLEECVIHQDHVSAIFESSIGPGKTKDSEEAKDRLPPPVRLAFARFTAAVIFRTPFLLVKERLLKALNRVRSIPSTSRTQLLLPSLNWWAGLTSEQVSELVKKERIDEASLNQRFVETVVANDAAGLQALLKIIVTSKDTREDFIETIFLRLRKLWSLMKPENKSSIANQMIDLALSASDADDMPRPTAIEAAELLRSVELTTDILSHFLESIHMETNIVVDSPLTRGAA</sequence>
<comment type="caution">
    <text evidence="3">The sequence shown here is derived from an EMBL/GenBank/DDBJ whole genome shotgun (WGS) entry which is preliminary data.</text>
</comment>
<dbReference type="SUPFAM" id="SSF48371">
    <property type="entry name" value="ARM repeat"/>
    <property type="match status" value="1"/>
</dbReference>
<feature type="repeat" description="HEAT" evidence="1">
    <location>
        <begin position="362"/>
        <end position="396"/>
    </location>
</feature>
<gene>
    <name evidence="3" type="ORF">PPNO1_LOCUS1250</name>
</gene>
<evidence type="ECO:0000256" key="2">
    <source>
        <dbReference type="RuleBase" id="RU367065"/>
    </source>
</evidence>
<evidence type="ECO:0000313" key="3">
    <source>
        <dbReference type="EMBL" id="CAI4211465.1"/>
    </source>
</evidence>
<dbReference type="GO" id="GO:0030686">
    <property type="term" value="C:90S preribosome"/>
    <property type="evidence" value="ECO:0007669"/>
    <property type="project" value="TreeGrafter"/>
</dbReference>
<comment type="subunit">
    <text evidence="2">Component of the ribosomal small subunit (SSU) processome.</text>
</comment>
<dbReference type="Gene3D" id="1.25.10.10">
    <property type="entry name" value="Leucine-rich Repeat Variant"/>
    <property type="match status" value="1"/>
</dbReference>
<dbReference type="PANTHER" id="PTHR13457:SF1">
    <property type="entry name" value="HEAT REPEAT-CONTAINING PROTEIN 1"/>
    <property type="match status" value="1"/>
</dbReference>
<dbReference type="EMBL" id="CALLCH030000002">
    <property type="protein sequence ID" value="CAI4211465.1"/>
    <property type="molecule type" value="Genomic_DNA"/>
</dbReference>
<evidence type="ECO:0000256" key="1">
    <source>
        <dbReference type="PROSITE-ProRule" id="PRU00103"/>
    </source>
</evidence>
<dbReference type="AlphaFoldDB" id="A0A9P1M7T8"/>
<dbReference type="InterPro" id="IPR040191">
    <property type="entry name" value="UTP10"/>
</dbReference>